<keyword evidence="2" id="KW-0472">Membrane</keyword>
<evidence type="ECO:0000256" key="2">
    <source>
        <dbReference type="SAM" id="Phobius"/>
    </source>
</evidence>
<dbReference type="PROSITE" id="PS51257">
    <property type="entry name" value="PROKAR_LIPOPROTEIN"/>
    <property type="match status" value="1"/>
</dbReference>
<name>A0A1U9KJI3_ACEAC</name>
<protein>
    <recommendedName>
        <fullName evidence="3">SMODS and SLOG-associating 2TM effector domain-containing protein</fullName>
    </recommendedName>
</protein>
<dbReference type="AlphaFoldDB" id="A0A1U9KJI3"/>
<dbReference type="RefSeq" id="WP_077813930.1">
    <property type="nucleotide sequence ID" value="NZ_CP014692.1"/>
</dbReference>
<dbReference type="STRING" id="435.A0U92_15445"/>
<evidence type="ECO:0000313" key="4">
    <source>
        <dbReference type="EMBL" id="AQS85927.1"/>
    </source>
</evidence>
<gene>
    <name evidence="4" type="ORF">A0U92_15445</name>
</gene>
<dbReference type="EMBL" id="CP014692">
    <property type="protein sequence ID" value="AQS85927.1"/>
    <property type="molecule type" value="Genomic_DNA"/>
</dbReference>
<dbReference type="OrthoDB" id="9806656at2"/>
<dbReference type="Pfam" id="PF18181">
    <property type="entry name" value="SLATT_1"/>
    <property type="match status" value="1"/>
</dbReference>
<keyword evidence="5" id="KW-1185">Reference proteome</keyword>
<keyword evidence="2" id="KW-0812">Transmembrane</keyword>
<dbReference type="InterPro" id="IPR040884">
    <property type="entry name" value="SLATT_1"/>
</dbReference>
<evidence type="ECO:0000313" key="5">
    <source>
        <dbReference type="Proteomes" id="UP000188937"/>
    </source>
</evidence>
<evidence type="ECO:0000259" key="3">
    <source>
        <dbReference type="Pfam" id="PF18181"/>
    </source>
</evidence>
<evidence type="ECO:0000256" key="1">
    <source>
        <dbReference type="SAM" id="MobiDB-lite"/>
    </source>
</evidence>
<keyword evidence="2" id="KW-1133">Transmembrane helix</keyword>
<feature type="domain" description="SMODS and SLOG-associating 2TM effector" evidence="3">
    <location>
        <begin position="2"/>
        <end position="94"/>
    </location>
</feature>
<accession>A0A1U9KJI3</accession>
<reference evidence="4 5" key="1">
    <citation type="submission" date="2016-03" db="EMBL/GenBank/DDBJ databases">
        <title>Acetic acid bacteria sequencing.</title>
        <authorList>
            <person name="Brandt J."/>
            <person name="Jakob F."/>
            <person name="Vogel R.F."/>
        </authorList>
    </citation>
    <scope>NUCLEOTIDE SEQUENCE [LARGE SCALE GENOMIC DNA]</scope>
    <source>
        <strain evidence="4 5">TMW2.1153</strain>
    </source>
</reference>
<sequence length="146" mass="16622">MREKANHNKIESQVCFSTIIGCTLLAPLFVTLGTQVFWAKVVPSLLSVMAGGLTSWLQLRKPQRLWVLYRRAQRELEEQKANYDFKDQDFSDSVDPDKLLARKVTHIARWVHDSWEGLVPEPDMLASGQGKKAPDKRKINDGTLNS</sequence>
<feature type="transmembrane region" description="Helical" evidence="2">
    <location>
        <begin position="12"/>
        <end position="30"/>
    </location>
</feature>
<feature type="region of interest" description="Disordered" evidence="1">
    <location>
        <begin position="122"/>
        <end position="146"/>
    </location>
</feature>
<dbReference type="KEGG" id="aace:A0U92_15445"/>
<proteinExistence type="predicted"/>
<dbReference type="Proteomes" id="UP000188937">
    <property type="component" value="Chromosome"/>
</dbReference>
<feature type="transmembrane region" description="Helical" evidence="2">
    <location>
        <begin position="36"/>
        <end position="57"/>
    </location>
</feature>
<organism evidence="4 5">
    <name type="scientific">Acetobacter aceti</name>
    <dbReference type="NCBI Taxonomy" id="435"/>
    <lineage>
        <taxon>Bacteria</taxon>
        <taxon>Pseudomonadati</taxon>
        <taxon>Pseudomonadota</taxon>
        <taxon>Alphaproteobacteria</taxon>
        <taxon>Acetobacterales</taxon>
        <taxon>Acetobacteraceae</taxon>
        <taxon>Acetobacter</taxon>
        <taxon>Acetobacter subgen. Acetobacter</taxon>
    </lineage>
</organism>
<dbReference type="NCBIfam" id="NF033634">
    <property type="entry name" value="SLATT_1"/>
    <property type="match status" value="1"/>
</dbReference>